<keyword evidence="1" id="KW-0812">Transmembrane</keyword>
<gene>
    <name evidence="2" type="ORF">EU96_0653</name>
</gene>
<feature type="transmembrane region" description="Helical" evidence="1">
    <location>
        <begin position="86"/>
        <end position="106"/>
    </location>
</feature>
<organism evidence="2 3">
    <name type="scientific">Prochlorococcus marinus str. MIT 9302</name>
    <dbReference type="NCBI Taxonomy" id="74545"/>
    <lineage>
        <taxon>Bacteria</taxon>
        <taxon>Bacillati</taxon>
        <taxon>Cyanobacteriota</taxon>
        <taxon>Cyanophyceae</taxon>
        <taxon>Synechococcales</taxon>
        <taxon>Prochlorococcaceae</taxon>
        <taxon>Prochlorococcus</taxon>
    </lineage>
</organism>
<dbReference type="EMBL" id="JNAM01000006">
    <property type="protein sequence ID" value="KGF98196.1"/>
    <property type="molecule type" value="Genomic_DNA"/>
</dbReference>
<accession>A0A0A2ABJ1</accession>
<proteinExistence type="predicted"/>
<dbReference type="Proteomes" id="UP000030445">
    <property type="component" value="Unassembled WGS sequence"/>
</dbReference>
<dbReference type="RefSeq" id="WP_032526313.1">
    <property type="nucleotide sequence ID" value="NZ_CP138951.1"/>
</dbReference>
<dbReference type="AlphaFoldDB" id="A0A0A2ABJ1"/>
<evidence type="ECO:0000256" key="1">
    <source>
        <dbReference type="SAM" id="Phobius"/>
    </source>
</evidence>
<keyword evidence="1" id="KW-1133">Transmembrane helix</keyword>
<evidence type="ECO:0000313" key="3">
    <source>
        <dbReference type="Proteomes" id="UP000030445"/>
    </source>
</evidence>
<name>A0A0A2ABJ1_PROMR</name>
<keyword evidence="1" id="KW-0472">Membrane</keyword>
<feature type="transmembrane region" description="Helical" evidence="1">
    <location>
        <begin position="62"/>
        <end position="80"/>
    </location>
</feature>
<comment type="caution">
    <text evidence="2">The sequence shown here is derived from an EMBL/GenBank/DDBJ whole genome shotgun (WGS) entry which is preliminary data.</text>
</comment>
<reference evidence="3" key="1">
    <citation type="journal article" date="2014" name="Sci. Data">
        <title>Genomes of diverse isolates of the marine cyanobacterium Prochlorococcus.</title>
        <authorList>
            <person name="Biller S."/>
            <person name="Berube P."/>
            <person name="Thompson J."/>
            <person name="Kelly L."/>
            <person name="Roggensack S."/>
            <person name="Awad L."/>
            <person name="Roache-Johnson K."/>
            <person name="Ding H."/>
            <person name="Giovannoni S.J."/>
            <person name="Moore L.R."/>
            <person name="Chisholm S.W."/>
        </authorList>
    </citation>
    <scope>NUCLEOTIDE SEQUENCE [LARGE SCALE GENOMIC DNA]</scope>
    <source>
        <strain evidence="3">MIT 9302</strain>
    </source>
</reference>
<sequence>MNNSIPRSCPKCKSVNLISNNTSFLRCKDCNYSWFIDRKRKTTQNVFDIDLITYKFRKNKKVIYILMGTIFLFFILNKYGFNFEDLEVIFTYLIAFLIVAGTIFLGGKLTKGLRERGAKLHADREYEASKCSKCGTPNSTEHINQEWHGTYWIGQGLNRETRNVYKNTYRCSNCGHQYWTTNRSWFN</sequence>
<protein>
    <submittedName>
        <fullName evidence="2">Uncharacterized protein</fullName>
    </submittedName>
</protein>
<evidence type="ECO:0000313" key="2">
    <source>
        <dbReference type="EMBL" id="KGF98196.1"/>
    </source>
</evidence>